<dbReference type="EMBL" id="BRLB01000032">
    <property type="protein sequence ID" value="GKX32337.1"/>
    <property type="molecule type" value="Genomic_DNA"/>
</dbReference>
<name>A0A9W5YF44_9FIRM</name>
<keyword evidence="3" id="KW-1185">Reference proteome</keyword>
<evidence type="ECO:0000313" key="3">
    <source>
        <dbReference type="Proteomes" id="UP001144256"/>
    </source>
</evidence>
<proteinExistence type="predicted"/>
<protein>
    <recommendedName>
        <fullName evidence="4">PcfK-like protein</fullName>
    </recommendedName>
</protein>
<gene>
    <name evidence="2" type="ORF">SH1V18_48170</name>
</gene>
<comment type="caution">
    <text evidence="2">The sequence shown here is derived from an EMBL/GenBank/DDBJ whole genome shotgun (WGS) entry which is preliminary data.</text>
</comment>
<evidence type="ECO:0000256" key="1">
    <source>
        <dbReference type="SAM" id="MobiDB-lite"/>
    </source>
</evidence>
<dbReference type="RefSeq" id="WP_281819825.1">
    <property type="nucleotide sequence ID" value="NZ_BRLB01000032.1"/>
</dbReference>
<evidence type="ECO:0008006" key="4">
    <source>
        <dbReference type="Google" id="ProtNLM"/>
    </source>
</evidence>
<dbReference type="AlphaFoldDB" id="A0A9W5YF44"/>
<feature type="region of interest" description="Disordered" evidence="1">
    <location>
        <begin position="122"/>
        <end position="154"/>
    </location>
</feature>
<dbReference type="Proteomes" id="UP001144256">
    <property type="component" value="Unassembled WGS sequence"/>
</dbReference>
<reference evidence="2" key="1">
    <citation type="submission" date="2022-06" db="EMBL/GenBank/DDBJ databases">
        <title>Vallitalea longa sp. nov., an anaerobic bacterium isolated from marine sediment.</title>
        <authorList>
            <person name="Hirano S."/>
            <person name="Terahara T."/>
            <person name="Mori K."/>
            <person name="Hamada M."/>
            <person name="Matsumoto R."/>
            <person name="Kobayashi T."/>
        </authorList>
    </citation>
    <scope>NUCLEOTIDE SEQUENCE</scope>
    <source>
        <strain evidence="2">SH18-1</strain>
    </source>
</reference>
<sequence length="154" mass="18160">MKEITKKAVIKVKQELDNYREKQISKTAKEVYDHTTRHMFVEATAHYSTDLIRKSEEIAKLVLVEEANTIDCAEAVMKVARNVGCLGSITLEVFYNAIWDYYKIDHKRIKEIEKNELLKKQQVRKKREQKRKKSTMKKDTIQPNNNNDLQLSLF</sequence>
<evidence type="ECO:0000313" key="2">
    <source>
        <dbReference type="EMBL" id="GKX32337.1"/>
    </source>
</evidence>
<accession>A0A9W5YF44</accession>
<organism evidence="2 3">
    <name type="scientific">Vallitalea longa</name>
    <dbReference type="NCBI Taxonomy" id="2936439"/>
    <lineage>
        <taxon>Bacteria</taxon>
        <taxon>Bacillati</taxon>
        <taxon>Bacillota</taxon>
        <taxon>Clostridia</taxon>
        <taxon>Lachnospirales</taxon>
        <taxon>Vallitaleaceae</taxon>
        <taxon>Vallitalea</taxon>
    </lineage>
</organism>
<feature type="compositionally biased region" description="Basic residues" evidence="1">
    <location>
        <begin position="122"/>
        <end position="135"/>
    </location>
</feature>
<feature type="compositionally biased region" description="Polar residues" evidence="1">
    <location>
        <begin position="141"/>
        <end position="154"/>
    </location>
</feature>